<dbReference type="OrthoDB" id="653003at2"/>
<evidence type="ECO:0000313" key="1">
    <source>
        <dbReference type="EMBL" id="PRD66971.1"/>
    </source>
</evidence>
<keyword evidence="2" id="KW-1185">Reference proteome</keyword>
<reference evidence="1 2" key="1">
    <citation type="submission" date="2018-03" db="EMBL/GenBank/DDBJ databases">
        <title>Comparative genomics illustrates the genes involved in a hyperalkaliphilic mechanisms of Serpentinomonas isolated from highly-alkaline calcium-rich serpentinized springs.</title>
        <authorList>
            <person name="Suzuki S."/>
            <person name="Ishii S."/>
            <person name="Walworth N."/>
            <person name="Bird L."/>
            <person name="Kuenen J.G."/>
            <person name="Nealson K.H."/>
        </authorList>
    </citation>
    <scope>NUCLEOTIDE SEQUENCE [LARGE SCALE GENOMIC DNA]</scope>
    <source>
        <strain evidence="1 2">P1</strain>
    </source>
</reference>
<protein>
    <submittedName>
        <fullName evidence="1">Uncharacterized protein</fullName>
    </submittedName>
</protein>
<gene>
    <name evidence="1" type="ORF">C6P64_02245</name>
</gene>
<dbReference type="RefSeq" id="WP_146115848.1">
    <property type="nucleotide sequence ID" value="NZ_PVLQ01000008.1"/>
</dbReference>
<sequence>MAQHRVHPALRPALIEVHVEQIEQLFYSIDPSPFHARDLDPQADDYIVACARELPRELSLALVIHLDRPLAPGQELAQLEAAIRSHFAASAGATRARLRELFRRGRISLLIGLAFLSLSIALGEFSRDWLPLGSPAQILRESLLIGGWVAMWRPMEIFLYDWWPIWARIRLLDRLARMPTRIVQRRHRPAPAEAAPAD</sequence>
<dbReference type="EMBL" id="PVLQ01000008">
    <property type="protein sequence ID" value="PRD66971.1"/>
    <property type="molecule type" value="Genomic_DNA"/>
</dbReference>
<proteinExistence type="predicted"/>
<name>A0A2S9K947_9BURK</name>
<dbReference type="AlphaFoldDB" id="A0A2S9K947"/>
<dbReference type="Proteomes" id="UP000238589">
    <property type="component" value="Unassembled WGS sequence"/>
</dbReference>
<accession>A0A2S9K947</accession>
<evidence type="ECO:0000313" key="2">
    <source>
        <dbReference type="Proteomes" id="UP000238589"/>
    </source>
</evidence>
<organism evidence="1 2">
    <name type="scientific">Malikia granosa</name>
    <dbReference type="NCBI Taxonomy" id="263067"/>
    <lineage>
        <taxon>Bacteria</taxon>
        <taxon>Pseudomonadati</taxon>
        <taxon>Pseudomonadota</taxon>
        <taxon>Betaproteobacteria</taxon>
        <taxon>Burkholderiales</taxon>
        <taxon>Comamonadaceae</taxon>
        <taxon>Malikia</taxon>
    </lineage>
</organism>
<comment type="caution">
    <text evidence="1">The sequence shown here is derived from an EMBL/GenBank/DDBJ whole genome shotgun (WGS) entry which is preliminary data.</text>
</comment>